<dbReference type="InterPro" id="IPR007375">
    <property type="entry name" value="SoxG"/>
</dbReference>
<reference evidence="2 4" key="2">
    <citation type="submission" date="2023-07" db="EMBL/GenBank/DDBJ databases">
        <title>Genomic Encyclopedia of Type Strains, Phase IV (KMG-IV): sequencing the most valuable type-strain genomes for metagenomic binning, comparative biology and taxonomic classification.</title>
        <authorList>
            <person name="Goeker M."/>
        </authorList>
    </citation>
    <scope>NUCLEOTIDE SEQUENCE [LARGE SCALE GENOMIC DNA]</scope>
    <source>
        <strain evidence="2 4">DSM 338</strain>
    </source>
</reference>
<dbReference type="EMBL" id="JAVDPY010000005">
    <property type="protein sequence ID" value="MDR6334577.1"/>
    <property type="molecule type" value="Genomic_DNA"/>
</dbReference>
<dbReference type="GO" id="GO:0008115">
    <property type="term" value="F:sarcosine oxidase activity"/>
    <property type="evidence" value="ECO:0007669"/>
    <property type="project" value="UniProtKB-EC"/>
</dbReference>
<proteinExistence type="predicted"/>
<comment type="caution">
    <text evidence="1">The sequence shown here is derived from an EMBL/GenBank/DDBJ whole genome shotgun (WGS) entry which is preliminary data.</text>
</comment>
<protein>
    <submittedName>
        <fullName evidence="2">Sarcosine oxidase subunit gamma</fullName>
        <ecNumber evidence="2">1.5.3.1</ecNumber>
    </submittedName>
</protein>
<dbReference type="AlphaFoldDB" id="A0A9W6CME1"/>
<dbReference type="EC" id="1.5.3.1" evidence="2"/>
<keyword evidence="2" id="KW-0560">Oxidoreductase</keyword>
<dbReference type="Pfam" id="PF04268">
    <property type="entry name" value="SoxG"/>
    <property type="match status" value="1"/>
</dbReference>
<reference evidence="1" key="1">
    <citation type="submission" date="2022-12" db="EMBL/GenBank/DDBJ databases">
        <title>Reference genome sequencing for broad-spectrum identification of bacterial and archaeal isolates by mass spectrometry.</title>
        <authorList>
            <person name="Sekiguchi Y."/>
            <person name="Tourlousse D.M."/>
        </authorList>
    </citation>
    <scope>NUCLEOTIDE SEQUENCE</scope>
    <source>
        <strain evidence="1">301</strain>
    </source>
</reference>
<keyword evidence="4" id="KW-1185">Reference proteome</keyword>
<evidence type="ECO:0000313" key="2">
    <source>
        <dbReference type="EMBL" id="MDR6334577.1"/>
    </source>
</evidence>
<accession>A0A9W6CME1</accession>
<dbReference type="InterPro" id="IPR027266">
    <property type="entry name" value="TrmE/GcvT-like"/>
</dbReference>
<evidence type="ECO:0000313" key="4">
    <source>
        <dbReference type="Proteomes" id="UP001245370"/>
    </source>
</evidence>
<evidence type="ECO:0000313" key="1">
    <source>
        <dbReference type="EMBL" id="GLI23404.1"/>
    </source>
</evidence>
<gene>
    <name evidence="2" type="ORF">GGQ86_003059</name>
    <name evidence="1" type="ORF">XFLAVUS301_30780</name>
</gene>
<dbReference type="SUPFAM" id="SSF103025">
    <property type="entry name" value="Folate-binding domain"/>
    <property type="match status" value="1"/>
</dbReference>
<dbReference type="Proteomes" id="UP001245370">
    <property type="component" value="Unassembled WGS sequence"/>
</dbReference>
<dbReference type="Gene3D" id="3.30.70.1520">
    <property type="entry name" value="Heterotetrameric sarcosine oxidase"/>
    <property type="match status" value="1"/>
</dbReference>
<dbReference type="GeneID" id="95763865"/>
<dbReference type="RefSeq" id="WP_281808246.1">
    <property type="nucleotide sequence ID" value="NZ_BSDO01000004.1"/>
</dbReference>
<sequence length="202" mass="20683">MSDLFQSLSPARLLPAGHYGVEGITGVTAQVVTNLAAATLVARKGKTAALIAAATASGLPLVDAPKASFGAGLEAIGTGPGKWLVFSEGSTGAALRRRLEELATDLGAVTDQSDANLVLDISGPKAREALVKGVAVDLDPRAFMPGDAATTPVSHVGVTFWQRDNAPSYRFAVGNTFAPAFLRWLAASAAEYGFALSGTDRG</sequence>
<organism evidence="1 3">
    <name type="scientific">Xanthobacter flavus</name>
    <dbReference type="NCBI Taxonomy" id="281"/>
    <lineage>
        <taxon>Bacteria</taxon>
        <taxon>Pseudomonadati</taxon>
        <taxon>Pseudomonadota</taxon>
        <taxon>Alphaproteobacteria</taxon>
        <taxon>Hyphomicrobiales</taxon>
        <taxon>Xanthobacteraceae</taxon>
        <taxon>Xanthobacter</taxon>
    </lineage>
</organism>
<evidence type="ECO:0000313" key="3">
    <source>
        <dbReference type="Proteomes" id="UP001144397"/>
    </source>
</evidence>
<dbReference type="Gene3D" id="3.30.1360.120">
    <property type="entry name" value="Probable tRNA modification gtpase trme, domain 1"/>
    <property type="match status" value="1"/>
</dbReference>
<dbReference type="EMBL" id="BSDO01000004">
    <property type="protein sequence ID" value="GLI23404.1"/>
    <property type="molecule type" value="Genomic_DNA"/>
</dbReference>
<name>A0A9W6CME1_XANFL</name>
<dbReference type="Proteomes" id="UP001144397">
    <property type="component" value="Unassembled WGS sequence"/>
</dbReference>